<dbReference type="AlphaFoldDB" id="A0A1L3LL56"/>
<reference evidence="2 3" key="1">
    <citation type="submission" date="2015-10" db="EMBL/GenBank/DDBJ databases">
        <title>Genomic differences between typical nodule nitrogen-fixing rhizobial strains and those coming from bean seeds.</title>
        <authorList>
            <person name="Peralta H."/>
            <person name="Aguilar-Vera A."/>
            <person name="Diaz R."/>
            <person name="Mora Y."/>
            <person name="Martinez-Batallar G."/>
            <person name="Salazar E."/>
            <person name="Vargas-Lagunas C."/>
            <person name="Encarnacion S."/>
            <person name="Girard L."/>
            <person name="Mora J."/>
        </authorList>
    </citation>
    <scope>NUCLEOTIDE SEQUENCE [LARGE SCALE GENOMIC DNA]</scope>
    <source>
        <strain evidence="2 3">CFNEI 73</strain>
    </source>
</reference>
<name>A0A1L3LL56_9HYPH</name>
<evidence type="ECO:0000313" key="3">
    <source>
        <dbReference type="Proteomes" id="UP000182306"/>
    </source>
</evidence>
<dbReference type="Proteomes" id="UP000182306">
    <property type="component" value="Chromosome"/>
</dbReference>
<accession>A0A1L3LL56</accession>
<dbReference type="STRING" id="194963.SAMCFNEI73_Ch1512"/>
<sequence>MFYACHLPRSASSFSRKGSRPLRSSGPRENTTPFIKRPPLLS</sequence>
<keyword evidence="3" id="KW-1185">Reference proteome</keyword>
<organism evidence="2 3">
    <name type="scientific">Sinorhizobium americanum</name>
    <dbReference type="NCBI Taxonomy" id="194963"/>
    <lineage>
        <taxon>Bacteria</taxon>
        <taxon>Pseudomonadati</taxon>
        <taxon>Pseudomonadota</taxon>
        <taxon>Alphaproteobacteria</taxon>
        <taxon>Hyphomicrobiales</taxon>
        <taxon>Rhizobiaceae</taxon>
        <taxon>Sinorhizobium/Ensifer group</taxon>
        <taxon>Sinorhizobium</taxon>
    </lineage>
</organism>
<protein>
    <submittedName>
        <fullName evidence="2">Uncharacterized protein</fullName>
    </submittedName>
</protein>
<dbReference type="EMBL" id="CP013107">
    <property type="protein sequence ID" value="APG90814.1"/>
    <property type="molecule type" value="Genomic_DNA"/>
</dbReference>
<dbReference type="KEGG" id="same:SAMCFNEI73_Ch1512"/>
<evidence type="ECO:0000313" key="2">
    <source>
        <dbReference type="EMBL" id="APG90814.1"/>
    </source>
</evidence>
<gene>
    <name evidence="2" type="ORF">SAMCFNEI73_Ch1512</name>
</gene>
<evidence type="ECO:0000256" key="1">
    <source>
        <dbReference type="SAM" id="MobiDB-lite"/>
    </source>
</evidence>
<proteinExistence type="predicted"/>
<feature type="region of interest" description="Disordered" evidence="1">
    <location>
        <begin position="1"/>
        <end position="42"/>
    </location>
</feature>